<protein>
    <recommendedName>
        <fullName evidence="5">Lytic transglycosylase domain-containing protein</fullName>
    </recommendedName>
</protein>
<dbReference type="Proteomes" id="UP000677016">
    <property type="component" value="Unassembled WGS sequence"/>
</dbReference>
<proteinExistence type="predicted"/>
<comment type="caution">
    <text evidence="3">The sequence shown here is derived from an EMBL/GenBank/DDBJ whole genome shotgun (WGS) entry which is preliminary data.</text>
</comment>
<name>A0A941D8D5_9MICO</name>
<dbReference type="EMBL" id="JAGSNF010000013">
    <property type="protein sequence ID" value="MBR7743650.1"/>
    <property type="molecule type" value="Genomic_DNA"/>
</dbReference>
<evidence type="ECO:0000313" key="3">
    <source>
        <dbReference type="EMBL" id="MBR7743650.1"/>
    </source>
</evidence>
<feature type="coiled-coil region" evidence="1">
    <location>
        <begin position="97"/>
        <end position="132"/>
    </location>
</feature>
<dbReference type="RefSeq" id="WP_211602902.1">
    <property type="nucleotide sequence ID" value="NZ_JAGSNF010000013.1"/>
</dbReference>
<dbReference type="SUPFAM" id="SSF53955">
    <property type="entry name" value="Lysozyme-like"/>
    <property type="match status" value="1"/>
</dbReference>
<evidence type="ECO:0008006" key="5">
    <source>
        <dbReference type="Google" id="ProtNLM"/>
    </source>
</evidence>
<organism evidence="3 4">
    <name type="scientific">Phycicoccus avicenniae</name>
    <dbReference type="NCBI Taxonomy" id="2828860"/>
    <lineage>
        <taxon>Bacteria</taxon>
        <taxon>Bacillati</taxon>
        <taxon>Actinomycetota</taxon>
        <taxon>Actinomycetes</taxon>
        <taxon>Micrococcales</taxon>
        <taxon>Intrasporangiaceae</taxon>
        <taxon>Phycicoccus</taxon>
    </lineage>
</organism>
<sequence>MARYTPRHAPRHAAPRRRGAAAVTALGRPVVTTGVLAAVAAGGVAVSGFSGDSADADSPTFAVGELVSSVSSEESRVASADADRLAADRASTNSLRAVEAAEAAEEARKKAAELAKQREEEAERAARAAERKRIFQNAQDDPKAAAQLLLPEYGFGSEQWSCLDRLWIGESDWRWWVANPSSGAYGIPQSLPAEKMATAGADWRTNPVTQIEWGLDYIKRSYGTPCNALSMWESRSPHWY</sequence>
<evidence type="ECO:0000313" key="4">
    <source>
        <dbReference type="Proteomes" id="UP000677016"/>
    </source>
</evidence>
<dbReference type="InterPro" id="IPR023346">
    <property type="entry name" value="Lysozyme-like_dom_sf"/>
</dbReference>
<feature type="compositionally biased region" description="Basic residues" evidence="2">
    <location>
        <begin position="1"/>
        <end position="19"/>
    </location>
</feature>
<gene>
    <name evidence="3" type="ORF">KC207_10145</name>
</gene>
<feature type="region of interest" description="Disordered" evidence="2">
    <location>
        <begin position="1"/>
        <end position="20"/>
    </location>
</feature>
<dbReference type="AlphaFoldDB" id="A0A941D8D5"/>
<reference evidence="3" key="1">
    <citation type="submission" date="2021-04" db="EMBL/GenBank/DDBJ databases">
        <title>Phycicoccus avicenniae sp. nov., a novel endophytic actinomycetes isolated from branch of Avicennia mariana.</title>
        <authorList>
            <person name="Tuo L."/>
        </authorList>
    </citation>
    <scope>NUCLEOTIDE SEQUENCE</scope>
    <source>
        <strain evidence="3">BSK3Z-2</strain>
    </source>
</reference>
<evidence type="ECO:0000256" key="1">
    <source>
        <dbReference type="SAM" id="Coils"/>
    </source>
</evidence>
<keyword evidence="1" id="KW-0175">Coiled coil</keyword>
<evidence type="ECO:0000256" key="2">
    <source>
        <dbReference type="SAM" id="MobiDB-lite"/>
    </source>
</evidence>
<accession>A0A941D8D5</accession>
<keyword evidence="4" id="KW-1185">Reference proteome</keyword>